<evidence type="ECO:0000256" key="1">
    <source>
        <dbReference type="SAM" id="MobiDB-lite"/>
    </source>
</evidence>
<accession>A0AAV3Q3Y4</accession>
<dbReference type="PANTHER" id="PTHR31390:SF2">
    <property type="entry name" value="EXPRESSED PROTEIN"/>
    <property type="match status" value="1"/>
</dbReference>
<dbReference type="EMBL" id="BAABME010003436">
    <property type="protein sequence ID" value="GAA0158794.1"/>
    <property type="molecule type" value="Genomic_DNA"/>
</dbReference>
<evidence type="ECO:0000313" key="2">
    <source>
        <dbReference type="EMBL" id="GAA0158794.1"/>
    </source>
</evidence>
<organism evidence="2 3">
    <name type="scientific">Lithospermum erythrorhizon</name>
    <name type="common">Purple gromwell</name>
    <name type="synonym">Lithospermum officinale var. erythrorhizon</name>
    <dbReference type="NCBI Taxonomy" id="34254"/>
    <lineage>
        <taxon>Eukaryota</taxon>
        <taxon>Viridiplantae</taxon>
        <taxon>Streptophyta</taxon>
        <taxon>Embryophyta</taxon>
        <taxon>Tracheophyta</taxon>
        <taxon>Spermatophyta</taxon>
        <taxon>Magnoliopsida</taxon>
        <taxon>eudicotyledons</taxon>
        <taxon>Gunneridae</taxon>
        <taxon>Pentapetalae</taxon>
        <taxon>asterids</taxon>
        <taxon>lamiids</taxon>
        <taxon>Boraginales</taxon>
        <taxon>Boraginaceae</taxon>
        <taxon>Boraginoideae</taxon>
        <taxon>Lithospermeae</taxon>
        <taxon>Lithospermum</taxon>
    </lineage>
</organism>
<evidence type="ECO:0000313" key="3">
    <source>
        <dbReference type="Proteomes" id="UP001454036"/>
    </source>
</evidence>
<keyword evidence="3" id="KW-1185">Reference proteome</keyword>
<dbReference type="PANTHER" id="PTHR31390">
    <property type="entry name" value="EXPRESSED PROTEIN"/>
    <property type="match status" value="1"/>
</dbReference>
<dbReference type="Proteomes" id="UP001454036">
    <property type="component" value="Unassembled WGS sequence"/>
</dbReference>
<name>A0AAV3Q3Y4_LITER</name>
<sequence>MTPLMPSFPFEPEDVEQSFQNEESLHKGRRPLQDIRENIESANERGSSKSLIQRVEAADVLFYKVKQLQTRSKFSAKSSWRLPFQFYGLEKRIPRQLITLDEKYIYRCLQMMHVSAVRTAADSLSSHMGILYNSLSSRENLKGSIYDRNKSSFTLTAGNESVIISPMDDDILGSITASKSMMNILGSPLLKQFGNSDSNVNIGQAGLVDAKGGECSDFDTSPGGSTVPSFLKKSNDIGIEDEGYGGRPMNERIISMSSSNSTISDQPSSVSSNYMFQAMLHCTWKDGIPQYIFSIDDQRDVYAANLYKVVYPDDRGLDYVYTFHSRPSHKSDFEIVGKMKVSTSVTLCQSNSEIVETQFVLFGSSNDCPGERHTSNGTVVKNKTLRRKLSHVFHSDKRRTVSKISTSSIFQDTPWNPSAELFNNFDPGGLNLTESDYIPNFELAAIIVKDHLPASDNKPKSRGWGLKFLKNSDTSSITPSSSSERGACGHSECSTSMDILVPAGIHGGPRTQNDGPSSLTERFKSGGHCNCGGWDVGCPLTVLRTGSNGANISRQDDTPEECKTFDLFVQGSKQCIPTMKMTNIHDGLYYIHFQSVLSALQVFSIATAIIHSRSPSLKHKAYRNR</sequence>
<dbReference type="InterPro" id="IPR021916">
    <property type="entry name" value="DUF3527"/>
</dbReference>
<protein>
    <submittedName>
        <fullName evidence="2">Uncharacterized protein</fullName>
    </submittedName>
</protein>
<gene>
    <name evidence="2" type="ORF">LIER_15731</name>
</gene>
<proteinExistence type="predicted"/>
<feature type="region of interest" description="Disordered" evidence="1">
    <location>
        <begin position="1"/>
        <end position="31"/>
    </location>
</feature>
<reference evidence="2 3" key="1">
    <citation type="submission" date="2024-01" db="EMBL/GenBank/DDBJ databases">
        <title>The complete chloroplast genome sequence of Lithospermum erythrorhizon: insights into the phylogenetic relationship among Boraginaceae species and the maternal lineages of purple gromwells.</title>
        <authorList>
            <person name="Okada T."/>
            <person name="Watanabe K."/>
        </authorList>
    </citation>
    <scope>NUCLEOTIDE SEQUENCE [LARGE SCALE GENOMIC DNA]</scope>
</reference>
<comment type="caution">
    <text evidence="2">The sequence shown here is derived from an EMBL/GenBank/DDBJ whole genome shotgun (WGS) entry which is preliminary data.</text>
</comment>
<dbReference type="Pfam" id="PF12043">
    <property type="entry name" value="DUF3527"/>
    <property type="match status" value="1"/>
</dbReference>
<dbReference type="AlphaFoldDB" id="A0AAV3Q3Y4"/>